<keyword evidence="1" id="KW-1133">Transmembrane helix</keyword>
<organism evidence="2 3">
    <name type="scientific">Folsomia candida</name>
    <name type="common">Springtail</name>
    <dbReference type="NCBI Taxonomy" id="158441"/>
    <lineage>
        <taxon>Eukaryota</taxon>
        <taxon>Metazoa</taxon>
        <taxon>Ecdysozoa</taxon>
        <taxon>Arthropoda</taxon>
        <taxon>Hexapoda</taxon>
        <taxon>Collembola</taxon>
        <taxon>Entomobryomorpha</taxon>
        <taxon>Isotomoidea</taxon>
        <taxon>Isotomidae</taxon>
        <taxon>Proisotominae</taxon>
        <taxon>Folsomia</taxon>
    </lineage>
</organism>
<dbReference type="AlphaFoldDB" id="A0A226E2H7"/>
<protein>
    <recommendedName>
        <fullName evidence="4">Diacylglycerol O-acyltransferase</fullName>
    </recommendedName>
</protein>
<keyword evidence="3" id="KW-1185">Reference proteome</keyword>
<gene>
    <name evidence="2" type="ORF">Fcan01_14620</name>
</gene>
<feature type="transmembrane region" description="Helical" evidence="1">
    <location>
        <begin position="12"/>
        <end position="40"/>
    </location>
</feature>
<keyword evidence="1" id="KW-0472">Membrane</keyword>
<accession>A0A226E2H7</accession>
<evidence type="ECO:0000256" key="1">
    <source>
        <dbReference type="SAM" id="Phobius"/>
    </source>
</evidence>
<evidence type="ECO:0000313" key="2">
    <source>
        <dbReference type="EMBL" id="OXA51177.1"/>
    </source>
</evidence>
<name>A0A226E2H7_FOLCA</name>
<evidence type="ECO:0008006" key="4">
    <source>
        <dbReference type="Google" id="ProtNLM"/>
    </source>
</evidence>
<keyword evidence="1" id="KW-0812">Transmembrane</keyword>
<comment type="caution">
    <text evidence="2">The sequence shown here is derived from an EMBL/GenBank/DDBJ whole genome shotgun (WGS) entry which is preliminary data.</text>
</comment>
<evidence type="ECO:0000313" key="3">
    <source>
        <dbReference type="Proteomes" id="UP000198287"/>
    </source>
</evidence>
<sequence length="523" mass="59349">MEHQFSHNKWIFLLHTFIGFIIWFLSIPGILFVIFPAYLLRRAHSIFAPSHLEFLGPEDAILSLAETSAHLNSNTAQIWRLSPGILNVSEFRALFYQCFLSTPEKRRKYRNFGARIVSWGCYTWKEVRSRIDLEKQIKLGPTDLNLVEDEDKFEEWIARWMATNDYAPEMAAWEGIILHGREKNESILLLKMDHALTDGYTWGHLASMLAGMGDKMPYLVRDHDKEISWLRKSQIFLAFPSVSTKDVFSWLRGKSVPYHCYSTPGTEKNSEWMMSLTRLDLGMVKRIKRHVGGSGVHFNTVLGSVVAGALKRWCLEEGGVTIDKLPEKVWLPNPVGWPGHPIMEKETLNGKGMGNHMSTRNQSFPFAIEDDPLHRLLDGEKSVQYAESVGQAIGFRWIVGSVGWLTPTTILRQTLAKSSPSIRSGLEQVLTPLLLSPEPHKLLGMDVIGLHLPVHVPHLLVATKLYVVPVSVGGHLEVSVSATKDAFRDQKSLNRFTKVMLSEELAKLWAKCEQDLPEKLIIH</sequence>
<dbReference type="EMBL" id="LNIX01000008">
    <property type="protein sequence ID" value="OXA51177.1"/>
    <property type="molecule type" value="Genomic_DNA"/>
</dbReference>
<dbReference type="OMA" id="WIARWMA"/>
<reference evidence="2 3" key="1">
    <citation type="submission" date="2015-12" db="EMBL/GenBank/DDBJ databases">
        <title>The genome of Folsomia candida.</title>
        <authorList>
            <person name="Faddeeva A."/>
            <person name="Derks M.F."/>
            <person name="Anvar Y."/>
            <person name="Smit S."/>
            <person name="Van Straalen N."/>
            <person name="Roelofs D."/>
        </authorList>
    </citation>
    <scope>NUCLEOTIDE SEQUENCE [LARGE SCALE GENOMIC DNA]</scope>
    <source>
        <strain evidence="2 3">VU population</strain>
        <tissue evidence="2">Whole body</tissue>
    </source>
</reference>
<proteinExistence type="predicted"/>
<dbReference type="Proteomes" id="UP000198287">
    <property type="component" value="Unassembled WGS sequence"/>
</dbReference>